<reference evidence="1 2" key="1">
    <citation type="submission" date="2021-06" db="EMBL/GenBank/DDBJ databases">
        <title>Caerostris extrusa draft genome.</title>
        <authorList>
            <person name="Kono N."/>
            <person name="Arakawa K."/>
        </authorList>
    </citation>
    <scope>NUCLEOTIDE SEQUENCE [LARGE SCALE GENOMIC DNA]</scope>
</reference>
<protein>
    <submittedName>
        <fullName evidence="1">Uncharacterized protein</fullName>
    </submittedName>
</protein>
<comment type="caution">
    <text evidence="1">The sequence shown here is derived from an EMBL/GenBank/DDBJ whole genome shotgun (WGS) entry which is preliminary data.</text>
</comment>
<accession>A0AAV4TPY7</accession>
<proteinExistence type="predicted"/>
<organism evidence="1 2">
    <name type="scientific">Caerostris extrusa</name>
    <name type="common">Bark spider</name>
    <name type="synonym">Caerostris bankana</name>
    <dbReference type="NCBI Taxonomy" id="172846"/>
    <lineage>
        <taxon>Eukaryota</taxon>
        <taxon>Metazoa</taxon>
        <taxon>Ecdysozoa</taxon>
        <taxon>Arthropoda</taxon>
        <taxon>Chelicerata</taxon>
        <taxon>Arachnida</taxon>
        <taxon>Araneae</taxon>
        <taxon>Araneomorphae</taxon>
        <taxon>Entelegynae</taxon>
        <taxon>Araneoidea</taxon>
        <taxon>Araneidae</taxon>
        <taxon>Caerostris</taxon>
    </lineage>
</organism>
<evidence type="ECO:0000313" key="2">
    <source>
        <dbReference type="Proteomes" id="UP001054945"/>
    </source>
</evidence>
<name>A0AAV4TPY7_CAEEX</name>
<dbReference type="EMBL" id="BPLR01011685">
    <property type="protein sequence ID" value="GIY48205.1"/>
    <property type="molecule type" value="Genomic_DNA"/>
</dbReference>
<sequence length="86" mass="9456">MPEMDAINLQTGKSLSYVRVVNPSPSFDAIEGDCMLQWHKLINPSRPSRFHSSIIILTLSGGYESSPSIQTTQDAKTLQVLAVSLH</sequence>
<dbReference type="Proteomes" id="UP001054945">
    <property type="component" value="Unassembled WGS sequence"/>
</dbReference>
<gene>
    <name evidence="1" type="ORF">CEXT_700011</name>
</gene>
<keyword evidence="2" id="KW-1185">Reference proteome</keyword>
<dbReference type="AlphaFoldDB" id="A0AAV4TPY7"/>
<evidence type="ECO:0000313" key="1">
    <source>
        <dbReference type="EMBL" id="GIY48205.1"/>
    </source>
</evidence>